<dbReference type="OrthoDB" id="3290566at2"/>
<proteinExistence type="predicted"/>
<comment type="caution">
    <text evidence="1">The sequence shown here is derived from an EMBL/GenBank/DDBJ whole genome shotgun (WGS) entry which is preliminary data.</text>
</comment>
<evidence type="ECO:0000313" key="2">
    <source>
        <dbReference type="Proteomes" id="UP000248889"/>
    </source>
</evidence>
<evidence type="ECO:0000313" key="1">
    <source>
        <dbReference type="EMBL" id="RAG83865.1"/>
    </source>
</evidence>
<sequence length="171" mass="18615">MTKKSTTGESVAEWFAAHLPEGLFGETPEVVVDREEITVVGPLPADAEAGEAASVDDVVAAYREDTRAARMRVAGAAEERFGKKVSWGVRHEGRRLMFTHLAVPAMTRLRQPERQVLDTLVAAGVARSRSDALAWCVRQVGDNAETWLGDLRDALRHVQDVRRQGPDGGAA</sequence>
<dbReference type="RefSeq" id="WP_111502645.1">
    <property type="nucleotide sequence ID" value="NZ_QKYN01000075.1"/>
</dbReference>
<reference evidence="1 2" key="1">
    <citation type="submission" date="2018-06" db="EMBL/GenBank/DDBJ databases">
        <title>Streptacidiphilus pinicola sp. nov., isolated from pine grove soil.</title>
        <authorList>
            <person name="Roh S.G."/>
            <person name="Park S."/>
            <person name="Kim M.-K."/>
            <person name="Yun B.-R."/>
            <person name="Park J."/>
            <person name="Kim M.J."/>
            <person name="Kim Y.S."/>
            <person name="Kim S.B."/>
        </authorList>
    </citation>
    <scope>NUCLEOTIDE SEQUENCE [LARGE SCALE GENOMIC DNA]</scope>
    <source>
        <strain evidence="1 2">MMS16-CNU450</strain>
    </source>
</reference>
<dbReference type="AlphaFoldDB" id="A0A2X0K3L2"/>
<dbReference type="EMBL" id="QKYN01000075">
    <property type="protein sequence ID" value="RAG83865.1"/>
    <property type="molecule type" value="Genomic_DNA"/>
</dbReference>
<accession>A0A2X0K3L2</accession>
<protein>
    <submittedName>
        <fullName evidence="1">Uncharacterized protein</fullName>
    </submittedName>
</protein>
<organism evidence="1 2">
    <name type="scientific">Streptacidiphilus pinicola</name>
    <dbReference type="NCBI Taxonomy" id="2219663"/>
    <lineage>
        <taxon>Bacteria</taxon>
        <taxon>Bacillati</taxon>
        <taxon>Actinomycetota</taxon>
        <taxon>Actinomycetes</taxon>
        <taxon>Kitasatosporales</taxon>
        <taxon>Streptomycetaceae</taxon>
        <taxon>Streptacidiphilus</taxon>
    </lineage>
</organism>
<gene>
    <name evidence="1" type="ORF">DN069_19865</name>
</gene>
<name>A0A2X0K3L2_9ACTN</name>
<keyword evidence="2" id="KW-1185">Reference proteome</keyword>
<dbReference type="Proteomes" id="UP000248889">
    <property type="component" value="Unassembled WGS sequence"/>
</dbReference>